<organism evidence="1 2">
    <name type="scientific">Endobacterium cereale</name>
    <dbReference type="NCBI Taxonomy" id="2663029"/>
    <lineage>
        <taxon>Bacteria</taxon>
        <taxon>Pseudomonadati</taxon>
        <taxon>Pseudomonadota</taxon>
        <taxon>Alphaproteobacteria</taxon>
        <taxon>Hyphomicrobiales</taxon>
        <taxon>Rhizobiaceae</taxon>
        <taxon>Endobacterium</taxon>
    </lineage>
</organism>
<accession>A0A6A8AHQ4</accession>
<dbReference type="EMBL" id="WIXI01000047">
    <property type="protein sequence ID" value="MQY48311.1"/>
    <property type="molecule type" value="Genomic_DNA"/>
</dbReference>
<dbReference type="SUPFAM" id="SSF141571">
    <property type="entry name" value="Pentapeptide repeat-like"/>
    <property type="match status" value="1"/>
</dbReference>
<evidence type="ECO:0000313" key="1">
    <source>
        <dbReference type="EMBL" id="MQY48311.1"/>
    </source>
</evidence>
<dbReference type="AlphaFoldDB" id="A0A6A8AHQ4"/>
<dbReference type="InterPro" id="IPR052949">
    <property type="entry name" value="PA_immunity-related"/>
</dbReference>
<dbReference type="Proteomes" id="UP000435138">
    <property type="component" value="Unassembled WGS sequence"/>
</dbReference>
<dbReference type="InterPro" id="IPR001646">
    <property type="entry name" value="5peptide_repeat"/>
</dbReference>
<gene>
    <name evidence="1" type="ORF">GAO09_19955</name>
</gene>
<dbReference type="PANTHER" id="PTHR42999">
    <property type="entry name" value="ANTIBIOTIC RESISTANCE PROTEIN MCBG"/>
    <property type="match status" value="1"/>
</dbReference>
<name>A0A6A8AHQ4_9HYPH</name>
<sequence length="300" mass="33957">MSAEKQLLSRIAAAQSSGDPLVISDTQFSPDSRLRSKRDYAHEIIPFDLHPKGGGWRNRLLGRKPVWRNLVFRNCAISGLAFTNWELEDCVFENCELAIRNWKTSYRRNRFVDCDMRSFSFGADTMANSNSFADVTFDRCRLQSARLDYTEFEDCRFVDCHMKRAEFRQATLRRTTFAGKLDDVIFGCDDLAPTVLDSVDFATAHLSFCAFRNVKASGIKPPVAAGQHMIKDFIGFIQALDDAVTAHAGDKRIRLSDIFTSDHMPGSEIEIVNENDFQEFLDAEGRTILAGMLADPRCRP</sequence>
<dbReference type="RefSeq" id="WP_153356460.1">
    <property type="nucleotide sequence ID" value="NZ_JAYKOO010000005.1"/>
</dbReference>
<reference evidence="1 2" key="1">
    <citation type="submission" date="2019-11" db="EMBL/GenBank/DDBJ databases">
        <title>Genome analysis of Rhizobacterium cereale a novel genus and species isolated from maize roots in North Spain.</title>
        <authorList>
            <person name="Menendez E."/>
            <person name="Flores-Felix J.D."/>
            <person name="Ramirez-Bahena M.-H."/>
            <person name="Igual J.M."/>
            <person name="Garcia-Fraile P."/>
            <person name="Peix A."/>
            <person name="Velazquez E."/>
        </authorList>
    </citation>
    <scope>NUCLEOTIDE SEQUENCE [LARGE SCALE GENOMIC DNA]</scope>
    <source>
        <strain evidence="1 2">RZME27</strain>
    </source>
</reference>
<keyword evidence="2" id="KW-1185">Reference proteome</keyword>
<proteinExistence type="predicted"/>
<dbReference type="Pfam" id="PF00805">
    <property type="entry name" value="Pentapeptide"/>
    <property type="match status" value="1"/>
</dbReference>
<protein>
    <recommendedName>
        <fullName evidence="3">Pentapeptide repeat-containing protein</fullName>
    </recommendedName>
</protein>
<comment type="caution">
    <text evidence="1">The sequence shown here is derived from an EMBL/GenBank/DDBJ whole genome shotgun (WGS) entry which is preliminary data.</text>
</comment>
<dbReference type="PANTHER" id="PTHR42999:SF1">
    <property type="entry name" value="PENTAPEPTIDE REPEAT-CONTAINING PROTEIN"/>
    <property type="match status" value="1"/>
</dbReference>
<evidence type="ECO:0008006" key="3">
    <source>
        <dbReference type="Google" id="ProtNLM"/>
    </source>
</evidence>
<evidence type="ECO:0000313" key="2">
    <source>
        <dbReference type="Proteomes" id="UP000435138"/>
    </source>
</evidence>
<dbReference type="Gene3D" id="2.160.20.80">
    <property type="entry name" value="E3 ubiquitin-protein ligase SopA"/>
    <property type="match status" value="1"/>
</dbReference>